<gene>
    <name evidence="1" type="ORF">TCARB_0842</name>
</gene>
<protein>
    <submittedName>
        <fullName evidence="1">Uncharacterized protein</fullName>
    </submittedName>
</protein>
<evidence type="ECO:0000313" key="1">
    <source>
        <dbReference type="EMBL" id="AJB41894.1"/>
    </source>
</evidence>
<proteinExistence type="predicted"/>
<dbReference type="AlphaFoldDB" id="A0A3G1A8U2"/>
<dbReference type="Proteomes" id="UP000266720">
    <property type="component" value="Chromosome"/>
</dbReference>
<dbReference type="GeneID" id="16574406"/>
<organism evidence="1 2">
    <name type="scientific">Thermofilum adornatum 1505</name>
    <dbReference type="NCBI Taxonomy" id="697581"/>
    <lineage>
        <taxon>Archaea</taxon>
        <taxon>Thermoproteota</taxon>
        <taxon>Thermoprotei</taxon>
        <taxon>Thermofilales</taxon>
        <taxon>Thermofilaceae</taxon>
        <taxon>Thermofilum</taxon>
    </lineage>
</organism>
<dbReference type="RefSeq" id="WP_020963407.1">
    <property type="nucleotide sequence ID" value="NZ_CP007493.1"/>
</dbReference>
<dbReference type="STRING" id="697581.TCARB_0842"/>
<accession>A0A3G1A8U2</accession>
<reference evidence="2" key="1">
    <citation type="book" date="2010" name="EXTREMOPHILES" publisher="0:0-0">
        <title>Complete genome sequences of ten hyperthermophilic archaea reveal their metabolic capabilities and possible ecological roles.</title>
        <editorList>
            <person name="?"/>
        </editorList>
        <authorList>
            <person name="Ravin N.V."/>
            <person name="Mardanov A.V."/>
            <person name="Bonch-Osmolovskaya E.A."/>
            <person name="Skryabin K.G."/>
        </authorList>
    </citation>
    <scope>NUCLEOTIDE SEQUENCE [LARGE SCALE GENOMIC DNA]</scope>
    <source>
        <strain evidence="2">1505</strain>
    </source>
</reference>
<sequence length="172" mass="19726">MRKRSISSVFYLKPRQVKAVVYLPTLLGVRPFSLIINKKEVDKIISKSRKRKKWLAGGKTEAVSLSLSSDALSLLLLEIPDICKKADFKKLDEYVKTSYRHNTKVKEEVYKRALGKVLGDKEIADAYLGAWLKANNFELPPDDPDASKVSSQFYKLVWKFGDRYVLQDPPWC</sequence>
<evidence type="ECO:0000313" key="2">
    <source>
        <dbReference type="Proteomes" id="UP000266720"/>
    </source>
</evidence>
<dbReference type="EMBL" id="CP007493">
    <property type="protein sequence ID" value="AJB41894.1"/>
    <property type="molecule type" value="Genomic_DNA"/>
</dbReference>
<name>A0A3G1A8U2_9CREN</name>
<dbReference type="GeneID" id="25406269"/>
<dbReference type="KEGG" id="tcb:TCARB_0842"/>